<keyword evidence="4" id="KW-0564">Palmitate</keyword>
<dbReference type="NCBIfam" id="NF047847">
    <property type="entry name" value="SS_mature_LptM"/>
    <property type="match status" value="1"/>
</dbReference>
<comment type="subcellular location">
    <subcellularLocation>
        <location evidence="1">Cell outer membrane</location>
        <topology evidence="1">Lipid-anchor</topology>
    </subcellularLocation>
</comment>
<dbReference type="GO" id="GO:0009279">
    <property type="term" value="C:cell outer membrane"/>
    <property type="evidence" value="ECO:0007669"/>
    <property type="project" value="UniProtKB-SubCell"/>
</dbReference>
<accession>A0A0F9VDU2</accession>
<dbReference type="Pfam" id="PF13627">
    <property type="entry name" value="LptM_cons"/>
    <property type="match status" value="1"/>
</dbReference>
<keyword evidence="2" id="KW-0732">Signal</keyword>
<protein>
    <recommendedName>
        <fullName evidence="8">Lipoprotein</fullName>
    </recommendedName>
</protein>
<evidence type="ECO:0000256" key="3">
    <source>
        <dbReference type="ARBA" id="ARBA00023136"/>
    </source>
</evidence>
<keyword evidence="5" id="KW-0998">Cell outer membrane</keyword>
<comment type="caution">
    <text evidence="7">The sequence shown here is derived from an EMBL/GenBank/DDBJ whole genome shotgun (WGS) entry which is preliminary data.</text>
</comment>
<evidence type="ECO:0000256" key="5">
    <source>
        <dbReference type="ARBA" id="ARBA00023237"/>
    </source>
</evidence>
<name>A0A0F9VDU2_9ZZZZ</name>
<evidence type="ECO:0000256" key="6">
    <source>
        <dbReference type="ARBA" id="ARBA00023288"/>
    </source>
</evidence>
<dbReference type="EMBL" id="LAZR01000031">
    <property type="protein sequence ID" value="KKO02230.1"/>
    <property type="molecule type" value="Genomic_DNA"/>
</dbReference>
<organism evidence="7">
    <name type="scientific">marine sediment metagenome</name>
    <dbReference type="NCBI Taxonomy" id="412755"/>
    <lineage>
        <taxon>unclassified sequences</taxon>
        <taxon>metagenomes</taxon>
        <taxon>ecological metagenomes</taxon>
    </lineage>
</organism>
<dbReference type="InterPro" id="IPR032831">
    <property type="entry name" value="LptM_cons"/>
</dbReference>
<sequence>MKALTILAFTALLLITVTGCGQKGPLYLPEDEPATAPSGPTSE</sequence>
<keyword evidence="3" id="KW-0472">Membrane</keyword>
<evidence type="ECO:0000256" key="2">
    <source>
        <dbReference type="ARBA" id="ARBA00022729"/>
    </source>
</evidence>
<gene>
    <name evidence="7" type="ORF">LCGC14_0106450</name>
</gene>
<keyword evidence="6" id="KW-0449">Lipoprotein</keyword>
<evidence type="ECO:0000256" key="1">
    <source>
        <dbReference type="ARBA" id="ARBA00004459"/>
    </source>
</evidence>
<dbReference type="AlphaFoldDB" id="A0A0F9VDU2"/>
<reference evidence="7" key="1">
    <citation type="journal article" date="2015" name="Nature">
        <title>Complex archaea that bridge the gap between prokaryotes and eukaryotes.</title>
        <authorList>
            <person name="Spang A."/>
            <person name="Saw J.H."/>
            <person name="Jorgensen S.L."/>
            <person name="Zaremba-Niedzwiedzka K."/>
            <person name="Martijn J."/>
            <person name="Lind A.E."/>
            <person name="van Eijk R."/>
            <person name="Schleper C."/>
            <person name="Guy L."/>
            <person name="Ettema T.J."/>
        </authorList>
    </citation>
    <scope>NUCLEOTIDE SEQUENCE</scope>
</reference>
<proteinExistence type="predicted"/>
<evidence type="ECO:0008006" key="8">
    <source>
        <dbReference type="Google" id="ProtNLM"/>
    </source>
</evidence>
<evidence type="ECO:0000256" key="4">
    <source>
        <dbReference type="ARBA" id="ARBA00023139"/>
    </source>
</evidence>
<dbReference type="PROSITE" id="PS51257">
    <property type="entry name" value="PROKAR_LIPOPROTEIN"/>
    <property type="match status" value="1"/>
</dbReference>
<evidence type="ECO:0000313" key="7">
    <source>
        <dbReference type="EMBL" id="KKO02230.1"/>
    </source>
</evidence>